<keyword evidence="2" id="KW-1185">Reference proteome</keyword>
<comment type="caution">
    <text evidence="1">The sequence shown here is derived from an EMBL/GenBank/DDBJ whole genome shotgun (WGS) entry which is preliminary data.</text>
</comment>
<dbReference type="AlphaFoldDB" id="A0A423PY10"/>
<dbReference type="Proteomes" id="UP000283993">
    <property type="component" value="Unassembled WGS sequence"/>
</dbReference>
<organism evidence="1 2">
    <name type="scientific">Salinisphaera orenii MK-B5</name>
    <dbReference type="NCBI Taxonomy" id="856730"/>
    <lineage>
        <taxon>Bacteria</taxon>
        <taxon>Pseudomonadati</taxon>
        <taxon>Pseudomonadota</taxon>
        <taxon>Gammaproteobacteria</taxon>
        <taxon>Salinisphaerales</taxon>
        <taxon>Salinisphaeraceae</taxon>
        <taxon>Salinisphaera</taxon>
    </lineage>
</organism>
<dbReference type="Pfam" id="PF11161">
    <property type="entry name" value="DUF2944"/>
    <property type="match status" value="1"/>
</dbReference>
<protein>
    <recommendedName>
        <fullName evidence="3">DUF2946 domain-containing protein</fullName>
    </recommendedName>
</protein>
<reference evidence="1 2" key="1">
    <citation type="submission" date="2013-10" db="EMBL/GenBank/DDBJ databases">
        <title>Salinisphaera orenii MK-B5 Genome Sequencing.</title>
        <authorList>
            <person name="Lai Q."/>
            <person name="Li C."/>
            <person name="Shao Z."/>
        </authorList>
    </citation>
    <scope>NUCLEOTIDE SEQUENCE [LARGE SCALE GENOMIC DNA]</scope>
    <source>
        <strain evidence="1 2">MK-B5</strain>
    </source>
</reference>
<evidence type="ECO:0000313" key="2">
    <source>
        <dbReference type="Proteomes" id="UP000283993"/>
    </source>
</evidence>
<dbReference type="EMBL" id="AYKH01000001">
    <property type="protein sequence ID" value="ROO30462.1"/>
    <property type="molecule type" value="Genomic_DNA"/>
</dbReference>
<evidence type="ECO:0008006" key="3">
    <source>
        <dbReference type="Google" id="ProtNLM"/>
    </source>
</evidence>
<evidence type="ECO:0000313" key="1">
    <source>
        <dbReference type="EMBL" id="ROO30462.1"/>
    </source>
</evidence>
<sequence>MIMLERPSRSWSSNERGSRSVPALRRGIIVGADDFIRDDDMDEWVRRALAKWPDVPALFGWLGLSRRGHWLIQGERITHPRIVETISRNYAVDAHGRWFFQNGPQRGYVALDYAPRVARVQADDGLVDHTGTPVTDARALYLDEDSAAVLDSPDGAALIDSADLAWVLERLRHRGEAVDDAALEAALEAPGGTATDLTLDAFGRALAVHRCDRDALPAALGFVRDPQPRDDDPGA</sequence>
<name>A0A423PY10_9GAMM</name>
<accession>A0A423PY10</accession>
<gene>
    <name evidence="1" type="ORF">SAOR_01180</name>
</gene>
<dbReference type="InterPro" id="IPR021332">
    <property type="entry name" value="DUF2944"/>
</dbReference>
<proteinExistence type="predicted"/>